<evidence type="ECO:0000313" key="1">
    <source>
        <dbReference type="EMBL" id="CAB4164612.1"/>
    </source>
</evidence>
<dbReference type="EMBL" id="LR796765">
    <property type="protein sequence ID" value="CAB4164612.1"/>
    <property type="molecule type" value="Genomic_DNA"/>
</dbReference>
<organism evidence="1">
    <name type="scientific">uncultured Caudovirales phage</name>
    <dbReference type="NCBI Taxonomy" id="2100421"/>
    <lineage>
        <taxon>Viruses</taxon>
        <taxon>Duplodnaviria</taxon>
        <taxon>Heunggongvirae</taxon>
        <taxon>Uroviricota</taxon>
        <taxon>Caudoviricetes</taxon>
        <taxon>Peduoviridae</taxon>
        <taxon>Maltschvirus</taxon>
        <taxon>Maltschvirus maltsch</taxon>
    </lineage>
</organism>
<sequence length="212" mass="24369">MATLGSLRGLIAERLQDPNFQSISASSVNAVINDSLRFYKFRRYWFNETEADLTCTTNNPVLSPLPSNFLNELLRGGLAVYYSNSVYSLSKIDTERYDNMNTNNLGLPAFYTYRNNRIELYPYPNLNYSVKLRYIKDYPDLVNDVDSNDFTEIADRVILYDALSRIYAEYKQDPNMEEYYSNRAVNEEANILKRSSALSGSGTLAIETQLFV</sequence>
<protein>
    <submittedName>
        <fullName evidence="1">Uncharacterized protein</fullName>
    </submittedName>
</protein>
<dbReference type="Pfam" id="PF24175">
    <property type="entry name" value="SU10_adaptor"/>
    <property type="match status" value="1"/>
</dbReference>
<accession>A0A6J5P0J4</accession>
<gene>
    <name evidence="1" type="ORF">UFOVP826_57</name>
</gene>
<proteinExistence type="predicted"/>
<name>A0A6J5P0J4_9CAUD</name>
<dbReference type="InterPro" id="IPR056209">
    <property type="entry name" value="SU10_adaptor"/>
</dbReference>
<reference evidence="1" key="1">
    <citation type="submission" date="2020-04" db="EMBL/GenBank/DDBJ databases">
        <authorList>
            <person name="Chiriac C."/>
            <person name="Salcher M."/>
            <person name="Ghai R."/>
            <person name="Kavagutti S V."/>
        </authorList>
    </citation>
    <scope>NUCLEOTIDE SEQUENCE</scope>
</reference>